<accession>A0A0E9NS54</accession>
<dbReference type="InterPro" id="IPR001547">
    <property type="entry name" value="Glyco_hydro_5"/>
</dbReference>
<evidence type="ECO:0000256" key="6">
    <source>
        <dbReference type="ARBA" id="ARBA00022968"/>
    </source>
</evidence>
<dbReference type="PANTHER" id="PTHR31297:SF34">
    <property type="entry name" value="GLUCAN 1,3-BETA-GLUCOSIDASE 2"/>
    <property type="match status" value="1"/>
</dbReference>
<comment type="similarity">
    <text evidence="2">Belongs to the glycosyl hydrolase 5 (cellulase A) family.</text>
</comment>
<dbReference type="Proteomes" id="UP000033140">
    <property type="component" value="Unassembled WGS sequence"/>
</dbReference>
<dbReference type="EMBL" id="BACD03000071">
    <property type="protein sequence ID" value="GAO52481.1"/>
    <property type="molecule type" value="Genomic_DNA"/>
</dbReference>
<keyword evidence="19" id="KW-1185">Reference proteome</keyword>
<feature type="domain" description="Glycoside hydrolase family 5" evidence="17">
    <location>
        <begin position="500"/>
        <end position="740"/>
    </location>
</feature>
<evidence type="ECO:0000256" key="10">
    <source>
        <dbReference type="ARBA" id="ARBA00023295"/>
    </source>
</evidence>
<dbReference type="EC" id="3.2.1.58" evidence="14"/>
<evidence type="ECO:0000256" key="5">
    <source>
        <dbReference type="ARBA" id="ARBA00022801"/>
    </source>
</evidence>
<sequence>MMRLFTLFLFLFTLASSITLAAAEDFQWSDNEVVSPAPRTSHLHHRSLTKRACSNLLIDNFSSQSQLDNRKNDLGYKTSADGTASISISSSSSSKLVITPSSSSSYFYSNTKCQSISGYSAVQFSIAGPSGASVKVAVRYFDSATSCAPYGTSGYKTAYYTVTGLSSTAKRVTIPFSSLGITPAGSVISSVYLENFSVTGRSYSLWQLALTCSSTSTSTGKTATCTSSSSGSYGLIDDFSATKSTNDLNYATGDDSTCKSVTVLASSNKIQIVPASTSSSYWYSDVGCQALTKFSGVQLSVAGPSGASVQVVVSYYPSSSSCSTGTGVQTATYTVSGLSSTAKRISIPFSTLGIDSNSAVLASIRLKNFSSKGTFYLWKLAFTCPSSSASTTSVANLGGSTAAAVAQTTTSSAATSYTTYTASNVNVLRDAQLDGSIRAVGVNLGGILQYENWLSSGSPVQALLNELDDGSYYAEKGELVIMRAFPNNRSAMVTAFQQHRAVLTEADFKLMAQYGINSVRVPINWGIMPVNSGGGDPDEWADFATGSLSVLDKIVNTWAPKYGITVLLSMHGHKGTHGVAEHASPGAANPVVYWDQYTENQQNSVNVAVYLAKRYLSSPAFLGIGMMNEPVNVAESVVRQYFLDAYAAVRAVSNCLLVFAPMLWQQYPSNGWQNFLSPNDGYYNVREEWHPYFCFPPDWSSANNSAQILSYTANELQNDWNGAPGVGKMATEWSLATPNAMSSSDLTQFAKNQMKAYDYGGGFYFWTWKFWADNNNDNYINGWSLKSLLTHGVITKAMMQAAW</sequence>
<dbReference type="Pfam" id="PF00150">
    <property type="entry name" value="Cellulase"/>
    <property type="match status" value="1"/>
</dbReference>
<name>A0A0E9NS54_SAICN</name>
<feature type="signal peptide" evidence="16">
    <location>
        <begin position="1"/>
        <end position="23"/>
    </location>
</feature>
<dbReference type="PANTHER" id="PTHR31297">
    <property type="entry name" value="GLUCAN ENDO-1,6-BETA-GLUCOSIDASE B"/>
    <property type="match status" value="1"/>
</dbReference>
<dbReference type="GO" id="GO:0009251">
    <property type="term" value="P:glucan catabolic process"/>
    <property type="evidence" value="ECO:0007669"/>
    <property type="project" value="TreeGrafter"/>
</dbReference>
<evidence type="ECO:0000256" key="11">
    <source>
        <dbReference type="ARBA" id="ARBA00023316"/>
    </source>
</evidence>
<keyword evidence="7" id="KW-1133">Transmembrane helix</keyword>
<evidence type="ECO:0000256" key="15">
    <source>
        <dbReference type="ARBA" id="ARBA00041260"/>
    </source>
</evidence>
<evidence type="ECO:0000256" key="16">
    <source>
        <dbReference type="SAM" id="SignalP"/>
    </source>
</evidence>
<keyword evidence="9" id="KW-0325">Glycoprotein</keyword>
<evidence type="ECO:0000259" key="17">
    <source>
        <dbReference type="Pfam" id="PF00150"/>
    </source>
</evidence>
<comment type="subcellular location">
    <subcellularLocation>
        <location evidence="1">Cell membrane</location>
        <topology evidence="1">Single-pass type II membrane protein</topology>
    </subcellularLocation>
</comment>
<comment type="function">
    <text evidence="13">Glucosidase involved in the degradation of cellulosic biomass. Active on lichenan.</text>
</comment>
<dbReference type="Gene3D" id="3.20.20.80">
    <property type="entry name" value="Glycosidases"/>
    <property type="match status" value="1"/>
</dbReference>
<evidence type="ECO:0000313" key="19">
    <source>
        <dbReference type="Proteomes" id="UP000033140"/>
    </source>
</evidence>
<evidence type="ECO:0000256" key="3">
    <source>
        <dbReference type="ARBA" id="ARBA00022475"/>
    </source>
</evidence>
<feature type="chain" id="PRO_5002430570" description="glucan 1,3-beta-glucosidase" evidence="16">
    <location>
        <begin position="24"/>
        <end position="803"/>
    </location>
</feature>
<keyword evidence="5" id="KW-0378">Hydrolase</keyword>
<keyword evidence="16" id="KW-0732">Signal</keyword>
<keyword evidence="4" id="KW-0812">Transmembrane</keyword>
<comment type="caution">
    <text evidence="18">The sequence shown here is derived from an EMBL/GenBank/DDBJ whole genome shotgun (WGS) entry which is preliminary data.</text>
</comment>
<reference evidence="18 19" key="1">
    <citation type="journal article" date="2011" name="J. Gen. Appl. Microbiol.">
        <title>Draft genome sequencing of the enigmatic yeast Saitoella complicata.</title>
        <authorList>
            <person name="Nishida H."/>
            <person name="Hamamoto M."/>
            <person name="Sugiyama J."/>
        </authorList>
    </citation>
    <scope>NUCLEOTIDE SEQUENCE [LARGE SCALE GENOMIC DNA]</scope>
    <source>
        <strain evidence="18 19">NRRL Y-17804</strain>
    </source>
</reference>
<evidence type="ECO:0000256" key="8">
    <source>
        <dbReference type="ARBA" id="ARBA00023136"/>
    </source>
</evidence>
<gene>
    <name evidence="18" type="ORF">G7K_6556-t1</name>
</gene>
<dbReference type="InterPro" id="IPR050386">
    <property type="entry name" value="Glycosyl_hydrolase_5"/>
</dbReference>
<keyword evidence="8" id="KW-0472">Membrane</keyword>
<dbReference type="GO" id="GO:0005886">
    <property type="term" value="C:plasma membrane"/>
    <property type="evidence" value="ECO:0007669"/>
    <property type="project" value="UniProtKB-SubCell"/>
</dbReference>
<dbReference type="GO" id="GO:0071555">
    <property type="term" value="P:cell wall organization"/>
    <property type="evidence" value="ECO:0007669"/>
    <property type="project" value="UniProtKB-KW"/>
</dbReference>
<keyword evidence="10" id="KW-0326">Glycosidase</keyword>
<comment type="catalytic activity">
    <reaction evidence="12">
        <text>Successive hydrolysis of beta-D-glucose units from the non-reducing ends of (1-&gt;3)-beta-D-glucans, releasing alpha-glucose.</text>
        <dbReference type="EC" id="3.2.1.58"/>
    </reaction>
</comment>
<evidence type="ECO:0000256" key="12">
    <source>
        <dbReference type="ARBA" id="ARBA00036824"/>
    </source>
</evidence>
<evidence type="ECO:0000256" key="13">
    <source>
        <dbReference type="ARBA" id="ARBA00037126"/>
    </source>
</evidence>
<protein>
    <recommendedName>
        <fullName evidence="14">glucan 1,3-beta-glucosidase</fullName>
        <ecNumber evidence="14">3.2.1.58</ecNumber>
    </recommendedName>
    <alternativeName>
        <fullName evidence="15">Exo-1,3-beta-glucanase D</fullName>
    </alternativeName>
</protein>
<reference evidence="18 19" key="3">
    <citation type="journal article" date="2015" name="Genome Announc.">
        <title>Draft Genome Sequence of the Archiascomycetous Yeast Saitoella complicata.</title>
        <authorList>
            <person name="Yamauchi K."/>
            <person name="Kondo S."/>
            <person name="Hamamoto M."/>
            <person name="Takahashi Y."/>
            <person name="Ogura Y."/>
            <person name="Hayashi T."/>
            <person name="Nishida H."/>
        </authorList>
    </citation>
    <scope>NUCLEOTIDE SEQUENCE [LARGE SCALE GENOMIC DNA]</scope>
    <source>
        <strain evidence="18 19">NRRL Y-17804</strain>
    </source>
</reference>
<dbReference type="InterPro" id="IPR017853">
    <property type="entry name" value="GH"/>
</dbReference>
<dbReference type="SUPFAM" id="SSF51445">
    <property type="entry name" value="(Trans)glycosidases"/>
    <property type="match status" value="1"/>
</dbReference>
<dbReference type="AlphaFoldDB" id="A0A0E9NS54"/>
<keyword evidence="3" id="KW-1003">Cell membrane</keyword>
<reference evidence="18 19" key="2">
    <citation type="journal article" date="2014" name="J. Gen. Appl. Microbiol.">
        <title>The early diverging ascomycetous budding yeast Saitoella complicata has three histone deacetylases belonging to the Clr6, Hos2, and Rpd3 lineages.</title>
        <authorList>
            <person name="Nishida H."/>
            <person name="Matsumoto T."/>
            <person name="Kondo S."/>
            <person name="Hamamoto M."/>
            <person name="Yoshikawa H."/>
        </authorList>
    </citation>
    <scope>NUCLEOTIDE SEQUENCE [LARGE SCALE GENOMIC DNA]</scope>
    <source>
        <strain evidence="18 19">NRRL Y-17804</strain>
    </source>
</reference>
<dbReference type="GO" id="GO:0005576">
    <property type="term" value="C:extracellular region"/>
    <property type="evidence" value="ECO:0007669"/>
    <property type="project" value="TreeGrafter"/>
</dbReference>
<evidence type="ECO:0000313" key="18">
    <source>
        <dbReference type="EMBL" id="GAO52481.1"/>
    </source>
</evidence>
<keyword evidence="11" id="KW-0961">Cell wall biogenesis/degradation</keyword>
<organism evidence="18 19">
    <name type="scientific">Saitoella complicata (strain BCRC 22490 / CBS 7301 / JCM 7358 / NBRC 10748 / NRRL Y-17804)</name>
    <dbReference type="NCBI Taxonomy" id="698492"/>
    <lineage>
        <taxon>Eukaryota</taxon>
        <taxon>Fungi</taxon>
        <taxon>Dikarya</taxon>
        <taxon>Ascomycota</taxon>
        <taxon>Taphrinomycotina</taxon>
        <taxon>Taphrinomycotina incertae sedis</taxon>
        <taxon>Saitoella</taxon>
    </lineage>
</organism>
<keyword evidence="6" id="KW-0735">Signal-anchor</keyword>
<proteinExistence type="inferred from homology"/>
<evidence type="ECO:0000256" key="4">
    <source>
        <dbReference type="ARBA" id="ARBA00022692"/>
    </source>
</evidence>
<evidence type="ECO:0000256" key="9">
    <source>
        <dbReference type="ARBA" id="ARBA00023180"/>
    </source>
</evidence>
<dbReference type="GO" id="GO:0004338">
    <property type="term" value="F:glucan exo-1,3-beta-glucosidase activity"/>
    <property type="evidence" value="ECO:0007669"/>
    <property type="project" value="UniProtKB-EC"/>
</dbReference>
<evidence type="ECO:0000256" key="2">
    <source>
        <dbReference type="ARBA" id="ARBA00005641"/>
    </source>
</evidence>
<evidence type="ECO:0000256" key="1">
    <source>
        <dbReference type="ARBA" id="ARBA00004401"/>
    </source>
</evidence>
<evidence type="ECO:0000256" key="14">
    <source>
        <dbReference type="ARBA" id="ARBA00038929"/>
    </source>
</evidence>
<dbReference type="GO" id="GO:0009986">
    <property type="term" value="C:cell surface"/>
    <property type="evidence" value="ECO:0007669"/>
    <property type="project" value="TreeGrafter"/>
</dbReference>
<evidence type="ECO:0000256" key="7">
    <source>
        <dbReference type="ARBA" id="ARBA00022989"/>
    </source>
</evidence>